<accession>A0ABY2IN20</accession>
<dbReference type="PANTHER" id="PTHR11985:SF15">
    <property type="entry name" value="GLYCEROL-3-PHOSPHATE DEHYDROGENASE, MITOCHONDRIAL"/>
    <property type="match status" value="1"/>
</dbReference>
<evidence type="ECO:0000256" key="3">
    <source>
        <dbReference type="ARBA" id="ARBA00022630"/>
    </source>
</evidence>
<protein>
    <submittedName>
        <fullName evidence="9">Glycerol-3-phosphate dehydrogenase/oxidase</fullName>
    </submittedName>
</protein>
<dbReference type="Gene3D" id="1.10.8.870">
    <property type="entry name" value="Alpha-glycerophosphate oxidase, cap domain"/>
    <property type="match status" value="1"/>
</dbReference>
<evidence type="ECO:0000256" key="2">
    <source>
        <dbReference type="ARBA" id="ARBA00007330"/>
    </source>
</evidence>
<reference evidence="9 10" key="1">
    <citation type="submission" date="2019-03" db="EMBL/GenBank/DDBJ databases">
        <title>Genomics of glacier-inhabiting Cryobacterium strains.</title>
        <authorList>
            <person name="Liu Q."/>
            <person name="Xin Y.-H."/>
        </authorList>
    </citation>
    <scope>NUCLEOTIDE SEQUENCE [LARGE SCALE GENOMIC DNA]</scope>
    <source>
        <strain evidence="9 10">MDB1-5</strain>
    </source>
</reference>
<dbReference type="InterPro" id="IPR038299">
    <property type="entry name" value="DAO_C_sf"/>
</dbReference>
<keyword evidence="10" id="KW-1185">Reference proteome</keyword>
<dbReference type="EMBL" id="SOFS01000031">
    <property type="protein sequence ID" value="TFC18728.1"/>
    <property type="molecule type" value="Genomic_DNA"/>
</dbReference>
<feature type="domain" description="FAD dependent oxidoreductase" evidence="7">
    <location>
        <begin position="95"/>
        <end position="441"/>
    </location>
</feature>
<gene>
    <name evidence="9" type="ORF">E3O46_13715</name>
</gene>
<dbReference type="SUPFAM" id="SSF51905">
    <property type="entry name" value="FAD/NAD(P)-binding domain"/>
    <property type="match status" value="1"/>
</dbReference>
<comment type="cofactor">
    <cofactor evidence="1">
        <name>FAD</name>
        <dbReference type="ChEBI" id="CHEBI:57692"/>
    </cofactor>
</comment>
<dbReference type="InterPro" id="IPR031656">
    <property type="entry name" value="DAO_C"/>
</dbReference>
<dbReference type="InterPro" id="IPR006076">
    <property type="entry name" value="FAD-dep_OxRdtase"/>
</dbReference>
<comment type="similarity">
    <text evidence="2">Belongs to the FAD-dependent glycerol-3-phosphate dehydrogenase family.</text>
</comment>
<name>A0ABY2IN20_9MICO</name>
<feature type="compositionally biased region" description="Basic and acidic residues" evidence="6">
    <location>
        <begin position="43"/>
        <end position="59"/>
    </location>
</feature>
<dbReference type="Gene3D" id="3.50.50.60">
    <property type="entry name" value="FAD/NAD(P)-binding domain"/>
    <property type="match status" value="1"/>
</dbReference>
<evidence type="ECO:0000259" key="7">
    <source>
        <dbReference type="Pfam" id="PF01266"/>
    </source>
</evidence>
<keyword evidence="4" id="KW-0274">FAD</keyword>
<dbReference type="Pfam" id="PF01266">
    <property type="entry name" value="DAO"/>
    <property type="match status" value="1"/>
</dbReference>
<comment type="caution">
    <text evidence="9">The sequence shown here is derived from an EMBL/GenBank/DDBJ whole genome shotgun (WGS) entry which is preliminary data.</text>
</comment>
<dbReference type="PRINTS" id="PR01001">
    <property type="entry name" value="FADG3PDH"/>
</dbReference>
<evidence type="ECO:0000256" key="4">
    <source>
        <dbReference type="ARBA" id="ARBA00022827"/>
    </source>
</evidence>
<keyword evidence="3" id="KW-0285">Flavoprotein</keyword>
<dbReference type="InterPro" id="IPR000447">
    <property type="entry name" value="G3P_DH_FAD-dep"/>
</dbReference>
<dbReference type="Gene3D" id="3.30.9.10">
    <property type="entry name" value="D-Amino Acid Oxidase, subunit A, domain 2"/>
    <property type="match status" value="1"/>
</dbReference>
<dbReference type="InterPro" id="IPR036188">
    <property type="entry name" value="FAD/NAD-bd_sf"/>
</dbReference>
<proteinExistence type="inferred from homology"/>
<evidence type="ECO:0000256" key="1">
    <source>
        <dbReference type="ARBA" id="ARBA00001974"/>
    </source>
</evidence>
<dbReference type="PANTHER" id="PTHR11985">
    <property type="entry name" value="GLYCEROL-3-PHOSPHATE DEHYDROGENASE"/>
    <property type="match status" value="1"/>
</dbReference>
<dbReference type="Proteomes" id="UP000297604">
    <property type="component" value="Unassembled WGS sequence"/>
</dbReference>
<evidence type="ECO:0000313" key="9">
    <source>
        <dbReference type="EMBL" id="TFC18728.1"/>
    </source>
</evidence>
<evidence type="ECO:0000259" key="8">
    <source>
        <dbReference type="Pfam" id="PF16901"/>
    </source>
</evidence>
<dbReference type="Pfam" id="PF16901">
    <property type="entry name" value="DAO_C"/>
    <property type="match status" value="1"/>
</dbReference>
<feature type="region of interest" description="Disordered" evidence="6">
    <location>
        <begin position="38"/>
        <end position="73"/>
    </location>
</feature>
<feature type="domain" description="Alpha-glycerophosphate oxidase C-terminal" evidence="8">
    <location>
        <begin position="495"/>
        <end position="618"/>
    </location>
</feature>
<evidence type="ECO:0000256" key="6">
    <source>
        <dbReference type="SAM" id="MobiDB-lite"/>
    </source>
</evidence>
<evidence type="ECO:0000256" key="5">
    <source>
        <dbReference type="ARBA" id="ARBA00023002"/>
    </source>
</evidence>
<keyword evidence="5" id="KW-0560">Oxidoreductase</keyword>
<organism evidence="9 10">
    <name type="scientific">Cryobacterium glucosi</name>
    <dbReference type="NCBI Taxonomy" id="1259175"/>
    <lineage>
        <taxon>Bacteria</taxon>
        <taxon>Bacillati</taxon>
        <taxon>Actinomycetota</taxon>
        <taxon>Actinomycetes</taxon>
        <taxon>Micrococcales</taxon>
        <taxon>Microbacteriaceae</taxon>
        <taxon>Cryobacterium</taxon>
    </lineage>
</organism>
<evidence type="ECO:0000313" key="10">
    <source>
        <dbReference type="Proteomes" id="UP000297604"/>
    </source>
</evidence>
<sequence>MCARVCTGIDRLCGVAHAVLTHEVARYAQDREPVIVRRRCRPKAADPHTRPADPHRSERTVTPSNQKPAGASAPGIRLGAVAAQAAIAAHPRASVLIIGAGINGIATFRDLAMQGIDVAIVDKGDYVSGASSASSHMIHGGVRYLENGEFRLVKESVEERNSLLKIAPHYVKPLKTTIPIYSTFSGVMSAPMRFLTHRQGAAQERGALLIKIGMMLYDSFSRDGGTVPRHEFLGRKASLRLLPRLNPGLKYTATYFDASMHDPERLALDVLADGLAAGAHARSANYIEAIGMDAAGVRLRNAVTGAEFSFQADIVVNTSGPWTDLTNTALGQTSTYMGGTKGSHIVLDNRELLAATGGREIFFEHKDGRIVLIYPLAGRVLVGTTDLEHDMTQPARCTEAEVDYFFDLVKHVFPDVAVDRSEIVFRFAGVRPLPRHDDEAPGFVSRDYRIESRPLGARPGTLLSLVGGKWTTFRALAEHLSGDILTLLGRTRVVSTAGLPIGGGRNFPATDAAHRVWIAANGDEVGASRADQLLTRYGTRAVDVIDFITAEPDEALEHHADYSRREIEFLAATESVVHLTDLVLRRTSMAFRGELSLALLEELAGVLAPVLGWDSARRAFELDLAVDVLRDRHAVDLTTVDAASAPRA</sequence>